<comment type="caution">
    <text evidence="1">The sequence shown here is derived from an EMBL/GenBank/DDBJ whole genome shotgun (WGS) entry which is preliminary data.</text>
</comment>
<gene>
    <name evidence="1" type="ORF">HPB50_024827</name>
</gene>
<organism evidence="1 2">
    <name type="scientific">Hyalomma asiaticum</name>
    <name type="common">Tick</name>
    <dbReference type="NCBI Taxonomy" id="266040"/>
    <lineage>
        <taxon>Eukaryota</taxon>
        <taxon>Metazoa</taxon>
        <taxon>Ecdysozoa</taxon>
        <taxon>Arthropoda</taxon>
        <taxon>Chelicerata</taxon>
        <taxon>Arachnida</taxon>
        <taxon>Acari</taxon>
        <taxon>Parasitiformes</taxon>
        <taxon>Ixodida</taxon>
        <taxon>Ixodoidea</taxon>
        <taxon>Ixodidae</taxon>
        <taxon>Hyalomminae</taxon>
        <taxon>Hyalomma</taxon>
    </lineage>
</organism>
<sequence>MNHIVFITACVLLFLAATGAENDDDDGDTAHRIMTTAKFRRAEMSFVATPTDGVTVAVPSLLTGAYEDYALGCDIDTTWYLSPHIAVVPRPGSMNLVADDSGLRGSAVGLGNGGMGGGALASGGLENLLWNYLMAKQMARQMQREQVDQPPAVPDFQRKRSGWKQCSFNAVSCFGRRNNGDTSAHGQSPSQIISWVPAVLGLRNDALAKKEPLKLLISGASFRASVIGL</sequence>
<reference evidence="1" key="1">
    <citation type="submission" date="2020-05" db="EMBL/GenBank/DDBJ databases">
        <title>Large-scale comparative analyses of tick genomes elucidate their genetic diversity and vector capacities.</title>
        <authorList>
            <person name="Jia N."/>
            <person name="Wang J."/>
            <person name="Shi W."/>
            <person name="Du L."/>
            <person name="Sun Y."/>
            <person name="Zhan W."/>
            <person name="Jiang J."/>
            <person name="Wang Q."/>
            <person name="Zhang B."/>
            <person name="Ji P."/>
            <person name="Sakyi L.B."/>
            <person name="Cui X."/>
            <person name="Yuan T."/>
            <person name="Jiang B."/>
            <person name="Yang W."/>
            <person name="Lam T.T.-Y."/>
            <person name="Chang Q."/>
            <person name="Ding S."/>
            <person name="Wang X."/>
            <person name="Zhu J."/>
            <person name="Ruan X."/>
            <person name="Zhao L."/>
            <person name="Wei J."/>
            <person name="Que T."/>
            <person name="Du C."/>
            <person name="Cheng J."/>
            <person name="Dai P."/>
            <person name="Han X."/>
            <person name="Huang E."/>
            <person name="Gao Y."/>
            <person name="Liu J."/>
            <person name="Shao H."/>
            <person name="Ye R."/>
            <person name="Li L."/>
            <person name="Wei W."/>
            <person name="Wang X."/>
            <person name="Wang C."/>
            <person name="Yang T."/>
            <person name="Huo Q."/>
            <person name="Li W."/>
            <person name="Guo W."/>
            <person name="Chen H."/>
            <person name="Zhou L."/>
            <person name="Ni X."/>
            <person name="Tian J."/>
            <person name="Zhou Y."/>
            <person name="Sheng Y."/>
            <person name="Liu T."/>
            <person name="Pan Y."/>
            <person name="Xia L."/>
            <person name="Li J."/>
            <person name="Zhao F."/>
            <person name="Cao W."/>
        </authorList>
    </citation>
    <scope>NUCLEOTIDE SEQUENCE</scope>
    <source>
        <strain evidence="1">Hyas-2018</strain>
    </source>
</reference>
<evidence type="ECO:0000313" key="2">
    <source>
        <dbReference type="Proteomes" id="UP000821845"/>
    </source>
</evidence>
<evidence type="ECO:0000313" key="1">
    <source>
        <dbReference type="EMBL" id="KAH6934529.1"/>
    </source>
</evidence>
<dbReference type="EMBL" id="CM023484">
    <property type="protein sequence ID" value="KAH6934529.1"/>
    <property type="molecule type" value="Genomic_DNA"/>
</dbReference>
<dbReference type="Proteomes" id="UP000821845">
    <property type="component" value="Chromosome 4"/>
</dbReference>
<proteinExistence type="predicted"/>
<accession>A0ACB7SKT4</accession>
<protein>
    <submittedName>
        <fullName evidence="1">Uncharacterized protein</fullName>
    </submittedName>
</protein>
<keyword evidence="2" id="KW-1185">Reference proteome</keyword>
<name>A0ACB7SKT4_HYAAI</name>